<dbReference type="AlphaFoldDB" id="A0A0A0BEY9"/>
<name>A0A0A0BEY9_9GAMM</name>
<gene>
    <name evidence="1" type="ORF">LP43_2090</name>
</gene>
<evidence type="ECO:0000313" key="2">
    <source>
        <dbReference type="Proteomes" id="UP000029999"/>
    </source>
</evidence>
<accession>A0A0A0BEY9</accession>
<dbReference type="EMBL" id="JRQD01000005">
    <property type="protein sequence ID" value="KGM06217.1"/>
    <property type="molecule type" value="Genomic_DNA"/>
</dbReference>
<evidence type="ECO:0000313" key="1">
    <source>
        <dbReference type="EMBL" id="KGM06217.1"/>
    </source>
</evidence>
<protein>
    <submittedName>
        <fullName evidence="1">Uncharacterized protein</fullName>
    </submittedName>
</protein>
<dbReference type="Proteomes" id="UP000029999">
    <property type="component" value="Unassembled WGS sequence"/>
</dbReference>
<proteinExistence type="predicted"/>
<comment type="caution">
    <text evidence="1">The sequence shown here is derived from an EMBL/GenBank/DDBJ whole genome shotgun (WGS) entry which is preliminary data.</text>
</comment>
<dbReference type="STRING" id="392484.LP43_2090"/>
<reference evidence="1 2" key="1">
    <citation type="submission" date="2014-09" db="EMBL/GenBank/DDBJ databases">
        <authorList>
            <person name="Grob C."/>
            <person name="Taubert M."/>
            <person name="Howat A.M."/>
            <person name="Burns O.J."/>
            <person name="Dixon J.L."/>
            <person name="Chen Y."/>
            <person name="Murrell J.C."/>
        </authorList>
    </citation>
    <scope>NUCLEOTIDE SEQUENCE [LARGE SCALE GENOMIC DNA]</scope>
    <source>
        <strain evidence="1">L4</strain>
    </source>
</reference>
<organism evidence="1 2">
    <name type="scientific">Methylophaga thiooxydans</name>
    <dbReference type="NCBI Taxonomy" id="392484"/>
    <lineage>
        <taxon>Bacteria</taxon>
        <taxon>Pseudomonadati</taxon>
        <taxon>Pseudomonadota</taxon>
        <taxon>Gammaproteobacteria</taxon>
        <taxon>Thiotrichales</taxon>
        <taxon>Piscirickettsiaceae</taxon>
        <taxon>Methylophaga</taxon>
    </lineage>
</organism>
<sequence>MVVYLLPQHDKYLDHKILEQALLGVSLRVKAALSRHK</sequence>